<accession>A0A2V1DHX7</accession>
<sequence>MHVLSALTGPYGPAHVRSPPVTSRRTRRHALSRRSHFPKRKSTFWRLRRHGRRDRKPREQRYKYRRFFLDGCVLDPFYMDHISSLRPSMMGTLQSMLLSAEYDRKQSMVEQILSRSYRPDCARLEGTLHTYGQKYGLDVVRTYMVLSPDYDRVGNVPIDETSIRSAQKFLQRVWEAVHVSHVAIMDTGIWIEDGPLEECTLEGAVSELKERQEATALSSVFIAPFVPDTSRFSMCGGENCALWLAAQEAILSMTQKSDTVDRRKVQAGLNSLVDRIMSYKNEDEGSWLRYAGSDDIPYHSTRILLSLVATFAPSFAEAAWAAFHYGPEQ</sequence>
<proteinExistence type="predicted"/>
<keyword evidence="3" id="KW-1185">Reference proteome</keyword>
<dbReference type="AlphaFoldDB" id="A0A2V1DHX7"/>
<feature type="region of interest" description="Disordered" evidence="1">
    <location>
        <begin position="1"/>
        <end position="36"/>
    </location>
</feature>
<dbReference type="EMBL" id="KZ805453">
    <property type="protein sequence ID" value="PVH96839.1"/>
    <property type="molecule type" value="Genomic_DNA"/>
</dbReference>
<protein>
    <submittedName>
        <fullName evidence="2">Uncharacterized protein</fullName>
    </submittedName>
</protein>
<evidence type="ECO:0000313" key="2">
    <source>
        <dbReference type="EMBL" id="PVH96839.1"/>
    </source>
</evidence>
<dbReference type="Gene3D" id="1.10.730.10">
    <property type="entry name" value="Isoleucyl-tRNA Synthetase, Domain 1"/>
    <property type="match status" value="1"/>
</dbReference>
<evidence type="ECO:0000256" key="1">
    <source>
        <dbReference type="SAM" id="MobiDB-lite"/>
    </source>
</evidence>
<reference evidence="2 3" key="1">
    <citation type="journal article" date="2018" name="Sci. Rep.">
        <title>Comparative genomics provides insights into the lifestyle and reveals functional heterogeneity of dark septate endophytic fungi.</title>
        <authorList>
            <person name="Knapp D.G."/>
            <person name="Nemeth J.B."/>
            <person name="Barry K."/>
            <person name="Hainaut M."/>
            <person name="Henrissat B."/>
            <person name="Johnson J."/>
            <person name="Kuo A."/>
            <person name="Lim J.H.P."/>
            <person name="Lipzen A."/>
            <person name="Nolan M."/>
            <person name="Ohm R.A."/>
            <person name="Tamas L."/>
            <person name="Grigoriev I.V."/>
            <person name="Spatafora J.W."/>
            <person name="Nagy L.G."/>
            <person name="Kovacs G.M."/>
        </authorList>
    </citation>
    <scope>NUCLEOTIDE SEQUENCE [LARGE SCALE GENOMIC DNA]</scope>
    <source>
        <strain evidence="2 3">DSE2036</strain>
    </source>
</reference>
<evidence type="ECO:0000313" key="3">
    <source>
        <dbReference type="Proteomes" id="UP000244855"/>
    </source>
</evidence>
<name>A0A2V1DHX7_9PLEO</name>
<feature type="compositionally biased region" description="Basic residues" evidence="1">
    <location>
        <begin position="24"/>
        <end position="36"/>
    </location>
</feature>
<gene>
    <name evidence="2" type="ORF">DM02DRAFT_686838</name>
</gene>
<dbReference type="Proteomes" id="UP000244855">
    <property type="component" value="Unassembled WGS sequence"/>
</dbReference>
<organism evidence="2 3">
    <name type="scientific">Periconia macrospinosa</name>
    <dbReference type="NCBI Taxonomy" id="97972"/>
    <lineage>
        <taxon>Eukaryota</taxon>
        <taxon>Fungi</taxon>
        <taxon>Dikarya</taxon>
        <taxon>Ascomycota</taxon>
        <taxon>Pezizomycotina</taxon>
        <taxon>Dothideomycetes</taxon>
        <taxon>Pleosporomycetidae</taxon>
        <taxon>Pleosporales</taxon>
        <taxon>Massarineae</taxon>
        <taxon>Periconiaceae</taxon>
        <taxon>Periconia</taxon>
    </lineage>
</organism>